<sequence length="166" mass="18820">MNKLYIVLILLILLIACNEESAQHEKKSPMEHHEESHTQHNPLSGDLQELTAKEELPAFLKEKHETVSAVYKIALEYADVLEWIPCYCGCGESAGHRSSLNCFIAEIREDEVLWDDHGTRCQVCLEIAVESAKLAKDGKSIQEIRTYIDEKYQEGYSTPTPTEMPA</sequence>
<proteinExistence type="predicted"/>
<evidence type="ECO:0000313" key="2">
    <source>
        <dbReference type="EMBL" id="QBK25613.1"/>
    </source>
</evidence>
<feature type="compositionally biased region" description="Basic and acidic residues" evidence="1">
    <location>
        <begin position="24"/>
        <end position="38"/>
    </location>
</feature>
<dbReference type="EMBL" id="CP036528">
    <property type="protein sequence ID" value="QBK25613.1"/>
    <property type="molecule type" value="Genomic_DNA"/>
</dbReference>
<dbReference type="RefSeq" id="WP_208652000.1">
    <property type="nucleotide sequence ID" value="NZ_CP036528.1"/>
</dbReference>
<dbReference type="KEGG" id="uth:DKZ56_06930"/>
<evidence type="ECO:0000313" key="3">
    <source>
        <dbReference type="Proteomes" id="UP000291151"/>
    </source>
</evidence>
<reference evidence="2 3" key="1">
    <citation type="submission" date="2019-02" db="EMBL/GenBank/DDBJ databases">
        <title>Ureibacillus thermophilus.</title>
        <authorList>
            <person name="Sunny J.S."/>
            <person name="Natarajan A."/>
            <person name="Saleena L.M."/>
        </authorList>
    </citation>
    <scope>NUCLEOTIDE SEQUENCE [LARGE SCALE GENOMIC DNA]</scope>
    <source>
        <strain evidence="2 3">LM102</strain>
    </source>
</reference>
<feature type="region of interest" description="Disordered" evidence="1">
    <location>
        <begin position="24"/>
        <end position="47"/>
    </location>
</feature>
<evidence type="ECO:0000256" key="1">
    <source>
        <dbReference type="SAM" id="MobiDB-lite"/>
    </source>
</evidence>
<keyword evidence="3" id="KW-1185">Reference proteome</keyword>
<accession>A0A4P6UR68</accession>
<dbReference type="PROSITE" id="PS51257">
    <property type="entry name" value="PROKAR_LIPOPROTEIN"/>
    <property type="match status" value="1"/>
</dbReference>
<dbReference type="Proteomes" id="UP000291151">
    <property type="component" value="Chromosome"/>
</dbReference>
<dbReference type="AlphaFoldDB" id="A0A4P6UR68"/>
<name>A0A4P6UR68_9BACL</name>
<dbReference type="InterPro" id="IPR025673">
    <property type="entry name" value="PCYCGC"/>
</dbReference>
<organism evidence="2 3">
    <name type="scientific">Ureibacillus thermophilus</name>
    <dbReference type="NCBI Taxonomy" id="367743"/>
    <lineage>
        <taxon>Bacteria</taxon>
        <taxon>Bacillati</taxon>
        <taxon>Bacillota</taxon>
        <taxon>Bacilli</taxon>
        <taxon>Bacillales</taxon>
        <taxon>Caryophanaceae</taxon>
        <taxon>Ureibacillus</taxon>
    </lineage>
</organism>
<gene>
    <name evidence="2" type="ORF">DKZ56_06930</name>
</gene>
<protein>
    <recommendedName>
        <fullName evidence="4">Lipoprotein</fullName>
    </recommendedName>
</protein>
<dbReference type="Pfam" id="PF13798">
    <property type="entry name" value="PCYCGC"/>
    <property type="match status" value="1"/>
</dbReference>
<evidence type="ECO:0008006" key="4">
    <source>
        <dbReference type="Google" id="ProtNLM"/>
    </source>
</evidence>